<feature type="domain" description="Glycine transporter" evidence="8">
    <location>
        <begin position="17"/>
        <end position="90"/>
    </location>
</feature>
<accession>A0A1D9DYG5</accession>
<comment type="subcellular location">
    <subcellularLocation>
        <location evidence="1">Cell membrane</location>
        <topology evidence="1">Multi-pass membrane protein</topology>
    </subcellularLocation>
</comment>
<dbReference type="AlphaFoldDB" id="A0A1D9DYG5"/>
<keyword evidence="5 7" id="KW-1133">Transmembrane helix</keyword>
<feature type="domain" description="Glycine transporter" evidence="8">
    <location>
        <begin position="105"/>
        <end position="178"/>
    </location>
</feature>
<evidence type="ECO:0000256" key="1">
    <source>
        <dbReference type="ARBA" id="ARBA00004651"/>
    </source>
</evidence>
<keyword evidence="3" id="KW-1003">Cell membrane</keyword>
<feature type="transmembrane region" description="Helical" evidence="7">
    <location>
        <begin position="12"/>
        <end position="32"/>
    </location>
</feature>
<keyword evidence="6 7" id="KW-0472">Membrane</keyword>
<keyword evidence="10" id="KW-1185">Reference proteome</keyword>
<feature type="transmembrane region" description="Helical" evidence="7">
    <location>
        <begin position="186"/>
        <end position="205"/>
    </location>
</feature>
<proteinExistence type="inferred from homology"/>
<evidence type="ECO:0000313" key="10">
    <source>
        <dbReference type="Proteomes" id="UP000243784"/>
    </source>
</evidence>
<feature type="transmembrane region" description="Helical" evidence="7">
    <location>
        <begin position="129"/>
        <end position="150"/>
    </location>
</feature>
<feature type="transmembrane region" description="Helical" evidence="7">
    <location>
        <begin position="39"/>
        <end position="55"/>
    </location>
</feature>
<evidence type="ECO:0000259" key="8">
    <source>
        <dbReference type="Pfam" id="PF03458"/>
    </source>
</evidence>
<keyword evidence="4 7" id="KW-0812">Transmembrane</keyword>
<feature type="transmembrane region" description="Helical" evidence="7">
    <location>
        <begin position="162"/>
        <end position="180"/>
    </location>
</feature>
<evidence type="ECO:0000256" key="6">
    <source>
        <dbReference type="ARBA" id="ARBA00023136"/>
    </source>
</evidence>
<dbReference type="KEGG" id="rpla:A4Z71_02240"/>
<dbReference type="RefSeq" id="WP_070954342.1">
    <property type="nucleotide sequence ID" value="NZ_CP015208.1"/>
</dbReference>
<dbReference type="InterPro" id="IPR005115">
    <property type="entry name" value="Gly_transporter"/>
</dbReference>
<dbReference type="GO" id="GO:0005886">
    <property type="term" value="C:plasma membrane"/>
    <property type="evidence" value="ECO:0007669"/>
    <property type="project" value="UniProtKB-SubCell"/>
</dbReference>
<protein>
    <recommendedName>
        <fullName evidence="8">Glycine transporter domain-containing protein</fullName>
    </recommendedName>
</protein>
<gene>
    <name evidence="9" type="ORF">A4Z71_02240</name>
</gene>
<dbReference type="EMBL" id="CP015208">
    <property type="protein sequence ID" value="AOY55830.1"/>
    <property type="molecule type" value="Genomic_DNA"/>
</dbReference>
<feature type="transmembrane region" description="Helical" evidence="7">
    <location>
        <begin position="104"/>
        <end position="123"/>
    </location>
</feature>
<feature type="transmembrane region" description="Helical" evidence="7">
    <location>
        <begin position="75"/>
        <end position="92"/>
    </location>
</feature>
<dbReference type="Pfam" id="PF03458">
    <property type="entry name" value="Gly_transporter"/>
    <property type="match status" value="2"/>
</dbReference>
<name>A0A1D9DYG5_9MICO</name>
<evidence type="ECO:0000313" key="9">
    <source>
        <dbReference type="EMBL" id="AOY55830.1"/>
    </source>
</evidence>
<evidence type="ECO:0000256" key="3">
    <source>
        <dbReference type="ARBA" id="ARBA00022475"/>
    </source>
</evidence>
<organism evidence="9 10">
    <name type="scientific">Candidatus Rhodoluna planktonica</name>
    <dbReference type="NCBI Taxonomy" id="535712"/>
    <lineage>
        <taxon>Bacteria</taxon>
        <taxon>Bacillati</taxon>
        <taxon>Actinomycetota</taxon>
        <taxon>Actinomycetes</taxon>
        <taxon>Micrococcales</taxon>
        <taxon>Microbacteriaceae</taxon>
        <taxon>Luna cluster</taxon>
        <taxon>Luna-1 subcluster</taxon>
        <taxon>Rhodoluna</taxon>
    </lineage>
</organism>
<evidence type="ECO:0000256" key="7">
    <source>
        <dbReference type="SAM" id="Phobius"/>
    </source>
</evidence>
<evidence type="ECO:0000256" key="2">
    <source>
        <dbReference type="ARBA" id="ARBA00008193"/>
    </source>
</evidence>
<dbReference type="OrthoDB" id="9791874at2"/>
<comment type="similarity">
    <text evidence="2">Belongs to the UPF0126 family.</text>
</comment>
<sequence>MNPIDTVESVFANSNLLFEVLGTLAFALSGLIEAARKKLDFVGMAMVSALAAFGGGTLRDVLLDRRPFFWVQNEFWLWVLLAIVLAAMLFVRSRHLEVTARATTWPDALGLGIFTASGTQIALNAGLSPLVSIIMGIITAVFGGVLRDVVVNEIPRAFSDHQPYSVIAFIGGWVVVGLNSLGSSDFWAITVGALFIIAVRILAIVRGWRLPEWRA</sequence>
<dbReference type="PANTHER" id="PTHR30506">
    <property type="entry name" value="INNER MEMBRANE PROTEIN"/>
    <property type="match status" value="1"/>
</dbReference>
<evidence type="ECO:0000256" key="4">
    <source>
        <dbReference type="ARBA" id="ARBA00022692"/>
    </source>
</evidence>
<dbReference type="PANTHER" id="PTHR30506:SF3">
    <property type="entry name" value="UPF0126 INNER MEMBRANE PROTEIN YADS-RELATED"/>
    <property type="match status" value="1"/>
</dbReference>
<evidence type="ECO:0000256" key="5">
    <source>
        <dbReference type="ARBA" id="ARBA00022989"/>
    </source>
</evidence>
<dbReference type="Proteomes" id="UP000243784">
    <property type="component" value="Chromosome"/>
</dbReference>
<reference evidence="9 10" key="1">
    <citation type="journal article" date="2016" name="Biochim. Biophys. Acta">
        <title>Photochemical characterization of actinorhodopsin and its functional existence in the natural host.</title>
        <authorList>
            <person name="Nakamura S."/>
            <person name="Kikukawa T."/>
            <person name="Tamogami J."/>
            <person name="Kamiya M."/>
            <person name="Aizawa T."/>
            <person name="Hahn M.W."/>
            <person name="Ihara K."/>
            <person name="Kamo N."/>
            <person name="Demura M."/>
        </authorList>
    </citation>
    <scope>NUCLEOTIDE SEQUENCE [LARGE SCALE GENOMIC DNA]</scope>
    <source>
        <strain evidence="9 10">MWH-Dar1</strain>
    </source>
</reference>